<gene>
    <name evidence="1" type="ORF">CVT23_03840</name>
</gene>
<evidence type="ECO:0000313" key="1">
    <source>
        <dbReference type="EMBL" id="PJK31006.1"/>
    </source>
</evidence>
<evidence type="ECO:0000313" key="2">
    <source>
        <dbReference type="Proteomes" id="UP000229498"/>
    </source>
</evidence>
<protein>
    <submittedName>
        <fullName evidence="1">Uncharacterized protein</fullName>
    </submittedName>
</protein>
<organism evidence="1 2">
    <name type="scientific">Minwuia thermotolerans</name>
    <dbReference type="NCBI Taxonomy" id="2056226"/>
    <lineage>
        <taxon>Bacteria</taxon>
        <taxon>Pseudomonadati</taxon>
        <taxon>Pseudomonadota</taxon>
        <taxon>Alphaproteobacteria</taxon>
        <taxon>Minwuiales</taxon>
        <taxon>Minwuiaceae</taxon>
        <taxon>Minwuia</taxon>
    </lineage>
</organism>
<sequence length="322" mass="35047">MEMSETRRRNARLVLLTAVSDERQVDRTLMAAWSVRQRHPDAPIAVVTDCPGHRLWRSGLFNIVVSAADLPDANTADCCLLALERGIFDRALHLDSHCRLRADDVDPAFAALDKAEIAVAMDAEGPSAGIVMMRRTKQAAALLKGWSERIRAGMATGPGLDQVIRRAAANDMVAGLPEGWLPRPSGGEADVPLVEVRRGDVARLYAELLNFALHRLLSNDMKRAAAVYARVALAAHPDLPQLGSERLVAHISAMFGTKLPRLGQPERAQLDALLHHAAQEDPAGNLLGIAALHLEMGQVKTAIAVLRMIYHLRFRKPAPLPG</sequence>
<dbReference type="AlphaFoldDB" id="A0A2M9G5Q8"/>
<keyword evidence="2" id="KW-1185">Reference proteome</keyword>
<reference evidence="1 2" key="1">
    <citation type="submission" date="2017-11" db="EMBL/GenBank/DDBJ databases">
        <title>Draft genome sequence of Rhizobiales bacterium SY3-13.</title>
        <authorList>
            <person name="Sun C."/>
        </authorList>
    </citation>
    <scope>NUCLEOTIDE SEQUENCE [LARGE SCALE GENOMIC DNA]</scope>
    <source>
        <strain evidence="1 2">SY3-13</strain>
    </source>
</reference>
<dbReference type="EMBL" id="PHIG01000011">
    <property type="protein sequence ID" value="PJK31006.1"/>
    <property type="molecule type" value="Genomic_DNA"/>
</dbReference>
<comment type="caution">
    <text evidence="1">The sequence shown here is derived from an EMBL/GenBank/DDBJ whole genome shotgun (WGS) entry which is preliminary data.</text>
</comment>
<dbReference type="Proteomes" id="UP000229498">
    <property type="component" value="Unassembled WGS sequence"/>
</dbReference>
<accession>A0A2M9G5Q8</accession>
<name>A0A2M9G5Q8_9PROT</name>
<proteinExistence type="predicted"/>